<dbReference type="PRINTS" id="PR00111">
    <property type="entry name" value="ABHYDROLASE"/>
</dbReference>
<organism evidence="2 3">
    <name type="scientific">Albidovulum marisflavi</name>
    <dbReference type="NCBI Taxonomy" id="2984159"/>
    <lineage>
        <taxon>Bacteria</taxon>
        <taxon>Pseudomonadati</taxon>
        <taxon>Pseudomonadota</taxon>
        <taxon>Alphaproteobacteria</taxon>
        <taxon>Rhodobacterales</taxon>
        <taxon>Paracoccaceae</taxon>
        <taxon>Albidovulum</taxon>
    </lineage>
</organism>
<dbReference type="GO" id="GO:0016787">
    <property type="term" value="F:hydrolase activity"/>
    <property type="evidence" value="ECO:0007669"/>
    <property type="project" value="UniProtKB-KW"/>
</dbReference>
<keyword evidence="3" id="KW-1185">Reference proteome</keyword>
<dbReference type="InterPro" id="IPR029058">
    <property type="entry name" value="AB_hydrolase_fold"/>
</dbReference>
<name>A0ABT2ZFH3_9RHOB</name>
<dbReference type="Gene3D" id="3.40.50.1820">
    <property type="entry name" value="alpha/beta hydrolase"/>
    <property type="match status" value="1"/>
</dbReference>
<protein>
    <submittedName>
        <fullName evidence="2">Alpha/beta hydrolase</fullName>
    </submittedName>
</protein>
<dbReference type="Proteomes" id="UP001652542">
    <property type="component" value="Unassembled WGS sequence"/>
</dbReference>
<dbReference type="SUPFAM" id="SSF53474">
    <property type="entry name" value="alpha/beta-Hydrolases"/>
    <property type="match status" value="1"/>
</dbReference>
<accession>A0ABT2ZFH3</accession>
<dbReference type="EMBL" id="JAOWKY010000003">
    <property type="protein sequence ID" value="MCV2869521.1"/>
    <property type="molecule type" value="Genomic_DNA"/>
</dbReference>
<evidence type="ECO:0000313" key="3">
    <source>
        <dbReference type="Proteomes" id="UP001652542"/>
    </source>
</evidence>
<evidence type="ECO:0000313" key="2">
    <source>
        <dbReference type="EMBL" id="MCV2869521.1"/>
    </source>
</evidence>
<dbReference type="InterPro" id="IPR050228">
    <property type="entry name" value="Carboxylesterase_BioH"/>
</dbReference>
<dbReference type="RefSeq" id="WP_263735175.1">
    <property type="nucleotide sequence ID" value="NZ_JAOWKY010000003.1"/>
</dbReference>
<feature type="domain" description="AB hydrolase-1" evidence="1">
    <location>
        <begin position="26"/>
        <end position="256"/>
    </location>
</feature>
<sequence>MPVTVRAGHRTFWRELGSGERPALGIHCALAHSGAWTGVMAQLGERITMTAFDLPGHGKSDDWDGQGDYPRLCAEIAASFIDRPVDLIGHSFGAVTALRLALAAPEAFRTLTLIEPVLFAAARGTEVWTDHHAAIGPFYQAMQDGRREDAARIFTGIWGTGIDLDRANMESRSAVVERIDMIPAADPALEHDSGRVLRPGGLESLDMPVLLIRGERSPAIIEAIAEALAARMPDVGVASVPGASHMLPITHPRQVAGLISVNLDRG</sequence>
<dbReference type="Pfam" id="PF12697">
    <property type="entry name" value="Abhydrolase_6"/>
    <property type="match status" value="1"/>
</dbReference>
<comment type="caution">
    <text evidence="2">The sequence shown here is derived from an EMBL/GenBank/DDBJ whole genome shotgun (WGS) entry which is preliminary data.</text>
</comment>
<dbReference type="InterPro" id="IPR000073">
    <property type="entry name" value="AB_hydrolase_1"/>
</dbReference>
<dbReference type="PANTHER" id="PTHR43194:SF2">
    <property type="entry name" value="PEROXISOMAL MEMBRANE PROTEIN LPX1"/>
    <property type="match status" value="1"/>
</dbReference>
<reference evidence="2 3" key="1">
    <citation type="submission" date="2022-10" db="EMBL/GenBank/DDBJ databases">
        <title>Defluviimonas sp. nov., isolated from ocean surface water.</title>
        <authorList>
            <person name="He W."/>
            <person name="Wang L."/>
            <person name="Zhang D.-F."/>
        </authorList>
    </citation>
    <scope>NUCLEOTIDE SEQUENCE [LARGE SCALE GENOMIC DNA]</scope>
    <source>
        <strain evidence="2 3">WL0002</strain>
    </source>
</reference>
<evidence type="ECO:0000259" key="1">
    <source>
        <dbReference type="Pfam" id="PF12697"/>
    </source>
</evidence>
<gene>
    <name evidence="2" type="ORF">OEW28_12875</name>
</gene>
<keyword evidence="2" id="KW-0378">Hydrolase</keyword>
<dbReference type="PANTHER" id="PTHR43194">
    <property type="entry name" value="HYDROLASE ALPHA/BETA FOLD FAMILY"/>
    <property type="match status" value="1"/>
</dbReference>
<proteinExistence type="predicted"/>